<name>A0A0A9G9L2_ARUDO</name>
<accession>A0A0A9G9L2</accession>
<dbReference type="AlphaFoldDB" id="A0A0A9G9L2"/>
<dbReference type="EMBL" id="GBRH01176754">
    <property type="protein sequence ID" value="JAE21142.1"/>
    <property type="molecule type" value="Transcribed_RNA"/>
</dbReference>
<sequence>MDDRREGMTFLMFAPKYVYVMFHPSLLSTPVQTTISSCWHNCN</sequence>
<reference evidence="1" key="2">
    <citation type="journal article" date="2015" name="Data Brief">
        <title>Shoot transcriptome of the giant reed, Arundo donax.</title>
        <authorList>
            <person name="Barrero R.A."/>
            <person name="Guerrero F.D."/>
            <person name="Moolhuijzen P."/>
            <person name="Goolsby J.A."/>
            <person name="Tidwell J."/>
            <person name="Bellgard S.E."/>
            <person name="Bellgard M.I."/>
        </authorList>
    </citation>
    <scope>NUCLEOTIDE SEQUENCE</scope>
    <source>
        <tissue evidence="1">Shoot tissue taken approximately 20 cm above the soil surface</tissue>
    </source>
</reference>
<evidence type="ECO:0000313" key="1">
    <source>
        <dbReference type="EMBL" id="JAE21142.1"/>
    </source>
</evidence>
<organism evidence="1">
    <name type="scientific">Arundo donax</name>
    <name type="common">Giant reed</name>
    <name type="synonym">Donax arundinaceus</name>
    <dbReference type="NCBI Taxonomy" id="35708"/>
    <lineage>
        <taxon>Eukaryota</taxon>
        <taxon>Viridiplantae</taxon>
        <taxon>Streptophyta</taxon>
        <taxon>Embryophyta</taxon>
        <taxon>Tracheophyta</taxon>
        <taxon>Spermatophyta</taxon>
        <taxon>Magnoliopsida</taxon>
        <taxon>Liliopsida</taxon>
        <taxon>Poales</taxon>
        <taxon>Poaceae</taxon>
        <taxon>PACMAD clade</taxon>
        <taxon>Arundinoideae</taxon>
        <taxon>Arundineae</taxon>
        <taxon>Arundo</taxon>
    </lineage>
</organism>
<reference evidence="1" key="1">
    <citation type="submission" date="2014-09" db="EMBL/GenBank/DDBJ databases">
        <authorList>
            <person name="Magalhaes I.L.F."/>
            <person name="Oliveira U."/>
            <person name="Santos F.R."/>
            <person name="Vidigal T.H.D.A."/>
            <person name="Brescovit A.D."/>
            <person name="Santos A.J."/>
        </authorList>
    </citation>
    <scope>NUCLEOTIDE SEQUENCE</scope>
    <source>
        <tissue evidence="1">Shoot tissue taken approximately 20 cm above the soil surface</tissue>
    </source>
</reference>
<protein>
    <submittedName>
        <fullName evidence="1">Uncharacterized protein</fullName>
    </submittedName>
</protein>
<proteinExistence type="predicted"/>